<keyword evidence="10" id="KW-1185">Reference proteome</keyword>
<evidence type="ECO:0000256" key="4">
    <source>
        <dbReference type="ARBA" id="ARBA00023002"/>
    </source>
</evidence>
<dbReference type="Gene3D" id="3.90.380.10">
    <property type="entry name" value="Naphthalene 1,2-dioxygenase Alpha Subunit, Chain A, domain 1"/>
    <property type="match status" value="2"/>
</dbReference>
<keyword evidence="4" id="KW-0560">Oxidoreductase</keyword>
<evidence type="ECO:0000256" key="7">
    <source>
        <dbReference type="ARBA" id="ARBA00023027"/>
    </source>
</evidence>
<dbReference type="Pfam" id="PF00355">
    <property type="entry name" value="Rieske"/>
    <property type="match status" value="1"/>
</dbReference>
<sequence length="380" mass="43396">MGVYISDAEIQVAKGRYDEADPNASFTLNAQCYTEQKFLDLERETIFHRTWQWVCHMEKVREPGAYYVADVQGRSIAVVRDRSGELRAFYNVCKHRAHHLLEGEGKARVMTCPYHAWSYNLDGNLRNAPHTDSLIDFNKGDICLDQVKVEEFCGFIYVNLDPEAKSLAEQTGNLATEINEFAPDIKDLTLARRLTFDIKSNWKNVVDNFLECYHCPTAHKDFCTLLQFDTYKVTTHGIYSSHMAKGSKGENSAYSVEGGSCDDHAVWWLWPNTCLMRYPGRNNFLVLNIIPVGPDHTIETYDFYFETAEPTEQEEEAIKYIRDVLQQEDIDLVESVQRGMSTPAFESGRIVNDPAGSGLSEHALHHFHGLLLDAYKQAVR</sequence>
<evidence type="ECO:0000256" key="1">
    <source>
        <dbReference type="ARBA" id="ARBA00001962"/>
    </source>
</evidence>
<proteinExistence type="predicted"/>
<accession>A0A233RGV7</accession>
<keyword evidence="3" id="KW-0479">Metal-binding</keyword>
<organism evidence="9 10">
    <name type="scientific">Oceanimonas doudoroffii</name>
    <dbReference type="NCBI Taxonomy" id="84158"/>
    <lineage>
        <taxon>Bacteria</taxon>
        <taxon>Pseudomonadati</taxon>
        <taxon>Pseudomonadota</taxon>
        <taxon>Gammaproteobacteria</taxon>
        <taxon>Aeromonadales</taxon>
        <taxon>Aeromonadaceae</taxon>
        <taxon>Oceanimonas</taxon>
    </lineage>
</organism>
<evidence type="ECO:0000256" key="6">
    <source>
        <dbReference type="ARBA" id="ARBA00023014"/>
    </source>
</evidence>
<dbReference type="AlphaFoldDB" id="A0A233RGV7"/>
<dbReference type="PANTHER" id="PTHR43756">
    <property type="entry name" value="CHOLINE MONOOXYGENASE, CHLOROPLASTIC"/>
    <property type="match status" value="1"/>
</dbReference>
<dbReference type="EMBL" id="NBIM01000001">
    <property type="protein sequence ID" value="OXY82625.1"/>
    <property type="molecule type" value="Genomic_DNA"/>
</dbReference>
<dbReference type="InterPro" id="IPR015879">
    <property type="entry name" value="Ring_hydroxy_dOase_asu_C_dom"/>
</dbReference>
<comment type="caution">
    <text evidence="9">The sequence shown here is derived from an EMBL/GenBank/DDBJ whole genome shotgun (WGS) entry which is preliminary data.</text>
</comment>
<dbReference type="GO" id="GO:0016491">
    <property type="term" value="F:oxidoreductase activity"/>
    <property type="evidence" value="ECO:0007669"/>
    <property type="project" value="UniProtKB-KW"/>
</dbReference>
<keyword evidence="6" id="KW-0411">Iron-sulfur</keyword>
<gene>
    <name evidence="9" type="ORF">B6S08_03655</name>
</gene>
<dbReference type="SUPFAM" id="SSF50022">
    <property type="entry name" value="ISP domain"/>
    <property type="match status" value="1"/>
</dbReference>
<dbReference type="InterPro" id="IPR001663">
    <property type="entry name" value="Rng_hydr_dOase-A"/>
</dbReference>
<name>A0A233RGV7_9GAMM</name>
<evidence type="ECO:0000256" key="5">
    <source>
        <dbReference type="ARBA" id="ARBA00023004"/>
    </source>
</evidence>
<evidence type="ECO:0000313" key="10">
    <source>
        <dbReference type="Proteomes" id="UP000242757"/>
    </source>
</evidence>
<keyword evidence="2" id="KW-0001">2Fe-2S</keyword>
<evidence type="ECO:0000256" key="3">
    <source>
        <dbReference type="ARBA" id="ARBA00022723"/>
    </source>
</evidence>
<dbReference type="PANTHER" id="PTHR43756:SF5">
    <property type="entry name" value="CHOLINE MONOOXYGENASE, CHLOROPLASTIC"/>
    <property type="match status" value="1"/>
</dbReference>
<dbReference type="Pfam" id="PF00848">
    <property type="entry name" value="Ring_hydroxyl_A"/>
    <property type="match status" value="1"/>
</dbReference>
<dbReference type="InterPro" id="IPR036922">
    <property type="entry name" value="Rieske_2Fe-2S_sf"/>
</dbReference>
<dbReference type="CDD" id="cd08886">
    <property type="entry name" value="RHO_alpha_C_2"/>
    <property type="match status" value="1"/>
</dbReference>
<evidence type="ECO:0000256" key="2">
    <source>
        <dbReference type="ARBA" id="ARBA00022714"/>
    </source>
</evidence>
<dbReference type="GO" id="GO:0051537">
    <property type="term" value="F:2 iron, 2 sulfur cluster binding"/>
    <property type="evidence" value="ECO:0007669"/>
    <property type="project" value="UniProtKB-KW"/>
</dbReference>
<comment type="cofactor">
    <cofactor evidence="1">
        <name>Fe cation</name>
        <dbReference type="ChEBI" id="CHEBI:24875"/>
    </cofactor>
</comment>
<dbReference type="InterPro" id="IPR015881">
    <property type="entry name" value="ARHD_Rieske_2Fe_2S"/>
</dbReference>
<evidence type="ECO:0000313" key="9">
    <source>
        <dbReference type="EMBL" id="OXY82625.1"/>
    </source>
</evidence>
<dbReference type="PROSITE" id="PS00570">
    <property type="entry name" value="RING_HYDROXYL_ALPHA"/>
    <property type="match status" value="1"/>
</dbReference>
<dbReference type="SUPFAM" id="SSF55961">
    <property type="entry name" value="Bet v1-like"/>
    <property type="match status" value="1"/>
</dbReference>
<dbReference type="PRINTS" id="PR00090">
    <property type="entry name" value="RNGDIOXGNASE"/>
</dbReference>
<protein>
    <submittedName>
        <fullName evidence="9">Ring-hydroxylating oxygenase subunit alpha</fullName>
    </submittedName>
</protein>
<evidence type="ECO:0000259" key="8">
    <source>
        <dbReference type="PROSITE" id="PS51296"/>
    </source>
</evidence>
<feature type="domain" description="Rieske" evidence="8">
    <location>
        <begin position="51"/>
        <end position="158"/>
    </location>
</feature>
<dbReference type="Gene3D" id="2.102.10.10">
    <property type="entry name" value="Rieske [2Fe-2S] iron-sulphur domain"/>
    <property type="match status" value="1"/>
</dbReference>
<dbReference type="InterPro" id="IPR017941">
    <property type="entry name" value="Rieske_2Fe-2S"/>
</dbReference>
<keyword evidence="5" id="KW-0408">Iron</keyword>
<dbReference type="Proteomes" id="UP000242757">
    <property type="component" value="Unassembled WGS sequence"/>
</dbReference>
<dbReference type="PROSITE" id="PS51296">
    <property type="entry name" value="RIESKE"/>
    <property type="match status" value="1"/>
</dbReference>
<dbReference type="OrthoDB" id="9769355at2"/>
<reference evidence="9 10" key="1">
    <citation type="submission" date="2017-08" db="EMBL/GenBank/DDBJ databases">
        <title>A Genome Sequence of Oceanimonas doudoroffii ATCC 27123T.</title>
        <authorList>
            <person name="Brennan M.A."/>
            <person name="Maclea K.S."/>
            <person name="Mcclelland W.D."/>
            <person name="Trachtenberg A.M."/>
        </authorList>
    </citation>
    <scope>NUCLEOTIDE SEQUENCE [LARGE SCALE GENOMIC DNA]</scope>
    <source>
        <strain evidence="9 10">ATCC 27123</strain>
    </source>
</reference>
<dbReference type="CDD" id="cd03469">
    <property type="entry name" value="Rieske_RO_Alpha_N"/>
    <property type="match status" value="1"/>
</dbReference>
<dbReference type="GO" id="GO:0005506">
    <property type="term" value="F:iron ion binding"/>
    <property type="evidence" value="ECO:0007669"/>
    <property type="project" value="InterPro"/>
</dbReference>
<keyword evidence="7" id="KW-0520">NAD</keyword>